<dbReference type="Pfam" id="PF13359">
    <property type="entry name" value="DDE_Tnp_4"/>
    <property type="match status" value="1"/>
</dbReference>
<sequence>MGDLVTFSEPVPLLVSDNNHLHGQGIPTWRLSVLYACSPGCTVLDGPFRELGEKATSDIKEKAQEIHDVTDSIVNCCKFPRDQNLWVRHRTDAWIAMACSKFSEKEWYENFHVSKGTVLYIVHEVDNDVTSTDSKLQKAFPTFQGVALTIYYMASTAECCSVAHLFGVFQAIVKRLKSRYINIRERDDLKQVIATYKGKWGFPMCAGAIDGPHVPIKASSENHMDYWTQVVGWPGGMHDTCVWLNSEVYKLGNGLALFSDIKETILGQDIYPYILGDPAFFLSWLLKPFPENRNTPTKHLRFNYCLSHSRITIEDTFGHWKGVAHLAAASCILHNISELRRDPILNKWSEQAQDSYYPQPDNRDVLLRMTNQERIGEAGTRNILADFFMTEEGRDIGSGADGD</sequence>
<organism evidence="4 5">
    <name type="scientific">Acropora cervicornis</name>
    <name type="common">Staghorn coral</name>
    <dbReference type="NCBI Taxonomy" id="6130"/>
    <lineage>
        <taxon>Eukaryota</taxon>
        <taxon>Metazoa</taxon>
        <taxon>Cnidaria</taxon>
        <taxon>Anthozoa</taxon>
        <taxon>Hexacorallia</taxon>
        <taxon>Scleractinia</taxon>
        <taxon>Astrocoeniina</taxon>
        <taxon>Acroporidae</taxon>
        <taxon>Acropora</taxon>
    </lineage>
</organism>
<evidence type="ECO:0000313" key="4">
    <source>
        <dbReference type="EMBL" id="KAK2552476.1"/>
    </source>
</evidence>
<dbReference type="Proteomes" id="UP001249851">
    <property type="component" value="Unassembled WGS sequence"/>
</dbReference>
<name>A0AAD9Q0L4_ACRCE</name>
<keyword evidence="5" id="KW-1185">Reference proteome</keyword>
<dbReference type="EMBL" id="JARQWQ010000087">
    <property type="protein sequence ID" value="KAK2552476.1"/>
    <property type="molecule type" value="Genomic_DNA"/>
</dbReference>
<dbReference type="AlphaFoldDB" id="A0AAD9Q0L4"/>
<evidence type="ECO:0000256" key="1">
    <source>
        <dbReference type="ARBA" id="ARBA00001968"/>
    </source>
</evidence>
<reference evidence="4" key="1">
    <citation type="journal article" date="2023" name="G3 (Bethesda)">
        <title>Whole genome assembly and annotation of the endangered Caribbean coral Acropora cervicornis.</title>
        <authorList>
            <person name="Selwyn J.D."/>
            <person name="Vollmer S.V."/>
        </authorList>
    </citation>
    <scope>NUCLEOTIDE SEQUENCE</scope>
    <source>
        <strain evidence="4">K2</strain>
    </source>
</reference>
<reference evidence="4" key="2">
    <citation type="journal article" date="2023" name="Science">
        <title>Genomic signatures of disease resistance in endangered staghorn corals.</title>
        <authorList>
            <person name="Vollmer S.V."/>
            <person name="Selwyn J.D."/>
            <person name="Despard B.A."/>
            <person name="Roesel C.L."/>
        </authorList>
    </citation>
    <scope>NUCLEOTIDE SEQUENCE</scope>
    <source>
        <strain evidence="4">K2</strain>
    </source>
</reference>
<comment type="cofactor">
    <cofactor evidence="1">
        <name>a divalent metal cation</name>
        <dbReference type="ChEBI" id="CHEBI:60240"/>
    </cofactor>
</comment>
<evidence type="ECO:0000313" key="5">
    <source>
        <dbReference type="Proteomes" id="UP001249851"/>
    </source>
</evidence>
<protein>
    <submittedName>
        <fullName evidence="4">Protein ALP1-like</fullName>
    </submittedName>
</protein>
<evidence type="ECO:0000256" key="2">
    <source>
        <dbReference type="ARBA" id="ARBA00022723"/>
    </source>
</evidence>
<proteinExistence type="predicted"/>
<evidence type="ECO:0000259" key="3">
    <source>
        <dbReference type="Pfam" id="PF13359"/>
    </source>
</evidence>
<keyword evidence="2" id="KW-0479">Metal-binding</keyword>
<gene>
    <name evidence="4" type="ORF">P5673_026568</name>
</gene>
<comment type="caution">
    <text evidence="4">The sequence shown here is derived from an EMBL/GenBank/DDBJ whole genome shotgun (WGS) entry which is preliminary data.</text>
</comment>
<feature type="domain" description="DDE Tnp4" evidence="3">
    <location>
        <begin position="230"/>
        <end position="322"/>
    </location>
</feature>
<accession>A0AAD9Q0L4</accession>
<dbReference type="GO" id="GO:0046872">
    <property type="term" value="F:metal ion binding"/>
    <property type="evidence" value="ECO:0007669"/>
    <property type="project" value="UniProtKB-KW"/>
</dbReference>
<dbReference type="InterPro" id="IPR027806">
    <property type="entry name" value="HARBI1_dom"/>
</dbReference>